<keyword evidence="2" id="KW-1185">Reference proteome</keyword>
<gene>
    <name evidence="1" type="ORF">CKA38_13350</name>
</gene>
<dbReference type="AlphaFoldDB" id="A0A2U8E5L6"/>
<evidence type="ECO:0000313" key="2">
    <source>
        <dbReference type="Proteomes" id="UP000244896"/>
    </source>
</evidence>
<name>A0A2U8E5L6_9BACT</name>
<dbReference type="EMBL" id="CP023004">
    <property type="protein sequence ID" value="AWI10110.1"/>
    <property type="molecule type" value="Genomic_DNA"/>
</dbReference>
<dbReference type="KEGG" id="elut:CKA38_13350"/>
<protein>
    <submittedName>
        <fullName evidence="1">Uncharacterized protein</fullName>
    </submittedName>
</protein>
<proteinExistence type="predicted"/>
<organism evidence="1 2">
    <name type="scientific">Ereboglobus luteus</name>
    <dbReference type="NCBI Taxonomy" id="1796921"/>
    <lineage>
        <taxon>Bacteria</taxon>
        <taxon>Pseudomonadati</taxon>
        <taxon>Verrucomicrobiota</taxon>
        <taxon>Opitutia</taxon>
        <taxon>Opitutales</taxon>
        <taxon>Opitutaceae</taxon>
        <taxon>Ereboglobus</taxon>
    </lineage>
</organism>
<dbReference type="Proteomes" id="UP000244896">
    <property type="component" value="Chromosome"/>
</dbReference>
<evidence type="ECO:0000313" key="1">
    <source>
        <dbReference type="EMBL" id="AWI10110.1"/>
    </source>
</evidence>
<reference evidence="1 2" key="1">
    <citation type="journal article" date="2018" name="Syst. Appl. Microbiol.">
        <title>Ereboglobus luteus gen. nov. sp. nov. from cockroach guts, and new insights into the oxygen relationship of the genera Opitutus and Didymococcus (Verrucomicrobia: Opitutaceae).</title>
        <authorList>
            <person name="Tegtmeier D."/>
            <person name="Belitz A."/>
            <person name="Radek R."/>
            <person name="Heimerl T."/>
            <person name="Brune A."/>
        </authorList>
    </citation>
    <scope>NUCLEOTIDE SEQUENCE [LARGE SCALE GENOMIC DNA]</scope>
    <source>
        <strain evidence="1 2">Ho45</strain>
    </source>
</reference>
<sequence>MANVKLRVIDDAGSPVQDAFAHVAFEVPVNAQNRDYLKRKEAKTDKNGYFQTSEICTGIIYYGASKEGYYESTGNRFDYKFDVAKMRWNPSSPELIVLMKRVINPVPMYVREIVLRIPDTDKDIGYDLEKGDWVMPYGQGLRADFVFHARCRWTSYQDYYSVVKIKFSNFRDGIQEIPKTNASKGQLASPQLAPEDGYTEVWINERGQGPQTKRTGLNVMNSNYKDYIFRVRSNINDEGEITAANYGKIIGEIRVGGGEAEGKPILKFLYYYNSDPQSRSLEFDPKQNLAKEQKCNFPP</sequence>
<accession>A0A2U8E5L6</accession>